<dbReference type="InterPro" id="IPR035669">
    <property type="entry name" value="SGNH_plant_lipase-like"/>
</dbReference>
<dbReference type="GO" id="GO:0016042">
    <property type="term" value="P:lipid catabolic process"/>
    <property type="evidence" value="ECO:0007669"/>
    <property type="project" value="UniProtKB-KW"/>
</dbReference>
<dbReference type="Proteomes" id="UP000008311">
    <property type="component" value="Unassembled WGS sequence"/>
</dbReference>
<keyword evidence="2" id="KW-0378">Hydrolase</keyword>
<evidence type="ECO:0000313" key="4">
    <source>
        <dbReference type="EMBL" id="EEF43097.1"/>
    </source>
</evidence>
<keyword evidence="3" id="KW-0443">Lipid metabolism</keyword>
<dbReference type="AlphaFoldDB" id="B9RZR4"/>
<proteinExistence type="inferred from homology"/>
<dbReference type="InParanoid" id="B9RZR4"/>
<dbReference type="InterPro" id="IPR051058">
    <property type="entry name" value="GDSL_Est/Lipase"/>
</dbReference>
<evidence type="ECO:0000256" key="2">
    <source>
        <dbReference type="ARBA" id="ARBA00022801"/>
    </source>
</evidence>
<dbReference type="PANTHER" id="PTHR45648">
    <property type="entry name" value="GDSL LIPASE/ACYLHYDROLASE FAMILY PROTEIN (AFU_ORTHOLOGUE AFUA_4G14700)"/>
    <property type="match status" value="1"/>
</dbReference>
<evidence type="ECO:0000313" key="5">
    <source>
        <dbReference type="Proteomes" id="UP000008311"/>
    </source>
</evidence>
<dbReference type="Pfam" id="PF00657">
    <property type="entry name" value="Lipase_GDSL"/>
    <property type="match status" value="1"/>
</dbReference>
<evidence type="ECO:0000256" key="3">
    <source>
        <dbReference type="ARBA" id="ARBA00022963"/>
    </source>
</evidence>
<organism evidence="4 5">
    <name type="scientific">Ricinus communis</name>
    <name type="common">Castor bean</name>
    <dbReference type="NCBI Taxonomy" id="3988"/>
    <lineage>
        <taxon>Eukaryota</taxon>
        <taxon>Viridiplantae</taxon>
        <taxon>Streptophyta</taxon>
        <taxon>Embryophyta</taxon>
        <taxon>Tracheophyta</taxon>
        <taxon>Spermatophyta</taxon>
        <taxon>Magnoliopsida</taxon>
        <taxon>eudicotyledons</taxon>
        <taxon>Gunneridae</taxon>
        <taxon>Pentapetalae</taxon>
        <taxon>rosids</taxon>
        <taxon>fabids</taxon>
        <taxon>Malpighiales</taxon>
        <taxon>Euphorbiaceae</taxon>
        <taxon>Acalyphoideae</taxon>
        <taxon>Acalypheae</taxon>
        <taxon>Ricinus</taxon>
    </lineage>
</organism>
<name>B9RZR4_RICCO</name>
<reference evidence="5" key="1">
    <citation type="journal article" date="2010" name="Nat. Biotechnol.">
        <title>Draft genome sequence of the oilseed species Ricinus communis.</title>
        <authorList>
            <person name="Chan A.P."/>
            <person name="Crabtree J."/>
            <person name="Zhao Q."/>
            <person name="Lorenzi H."/>
            <person name="Orvis J."/>
            <person name="Puiu D."/>
            <person name="Melake-Berhan A."/>
            <person name="Jones K.M."/>
            <person name="Redman J."/>
            <person name="Chen G."/>
            <person name="Cahoon E.B."/>
            <person name="Gedil M."/>
            <person name="Stanke M."/>
            <person name="Haas B.J."/>
            <person name="Wortman J.R."/>
            <person name="Fraser-Liggett C.M."/>
            <person name="Ravel J."/>
            <person name="Rabinowicz P.D."/>
        </authorList>
    </citation>
    <scope>NUCLEOTIDE SEQUENCE [LARGE SCALE GENOMIC DNA]</scope>
    <source>
        <strain evidence="5">cv. Hale</strain>
    </source>
</reference>
<comment type="similarity">
    <text evidence="1">Belongs to the 'GDSL' lipolytic enzyme family.</text>
</comment>
<dbReference type="EMBL" id="EQ973835">
    <property type="protein sequence ID" value="EEF43097.1"/>
    <property type="molecule type" value="Genomic_DNA"/>
</dbReference>
<dbReference type="eggNOG" id="ENOG502SJ3F">
    <property type="taxonomic scope" value="Eukaryota"/>
</dbReference>
<protein>
    <submittedName>
        <fullName evidence="4">Zinc finger protein, putative</fullName>
    </submittedName>
</protein>
<keyword evidence="3" id="KW-0442">Lipid degradation</keyword>
<gene>
    <name evidence="4" type="ORF">RCOM_1000620</name>
</gene>
<keyword evidence="5" id="KW-1185">Reference proteome</keyword>
<dbReference type="PANTHER" id="PTHR45648:SF9">
    <property type="entry name" value="PROLINE-RICH PROTEIN APG, PUTATIVE-RELATED"/>
    <property type="match status" value="1"/>
</dbReference>
<dbReference type="Gene3D" id="3.40.50.1110">
    <property type="entry name" value="SGNH hydrolase"/>
    <property type="match status" value="1"/>
</dbReference>
<dbReference type="InterPro" id="IPR001087">
    <property type="entry name" value="GDSL"/>
</dbReference>
<sequence>MNLMLEKLLFVRIISQVPFFYFLLHFCSAQDVPAFYIFGDSLVDVGNNMYLKNTIAKPGFPNGIDFGNPVGVPSGRYTNGRTESGLKSCTPPYLGPTTTGNVILKGVNYASAASGILNETGSVFGNIIPLDMQISNFAKTRQDIILQIGTLAAQKLLNRAIHIVATGSNDVMHVAETKLERPKSYYLDTIISRFRSQLTRLYRLDARKFIVANIGATGCVPNVRDKYPLIFDGCAPSFNKISQAYNRRLKRLLEELHANLTGSKFVLANTYAMTEDIIRNYISYGFENVDEACCHLLGPHGGLVFCFELSHVCQDRTKYVFWDPWHLTETANLIVAKHTMDGGRNYISPMNFRQLLNS</sequence>
<accession>B9RZR4</accession>
<dbReference type="GO" id="GO:0016788">
    <property type="term" value="F:hydrolase activity, acting on ester bonds"/>
    <property type="evidence" value="ECO:0007669"/>
    <property type="project" value="InterPro"/>
</dbReference>
<dbReference type="CDD" id="cd01837">
    <property type="entry name" value="SGNH_plant_lipase_like"/>
    <property type="match status" value="1"/>
</dbReference>
<dbReference type="InterPro" id="IPR036514">
    <property type="entry name" value="SGNH_hydro_sf"/>
</dbReference>
<evidence type="ECO:0000256" key="1">
    <source>
        <dbReference type="ARBA" id="ARBA00008668"/>
    </source>
</evidence>